<dbReference type="GO" id="GO:0006396">
    <property type="term" value="P:RNA processing"/>
    <property type="evidence" value="ECO:0007669"/>
    <property type="project" value="InterPro"/>
</dbReference>
<keyword evidence="5" id="KW-0067">ATP-binding</keyword>
<dbReference type="EMBL" id="KJ740256">
    <property type="protein sequence ID" value="AIM47754.1"/>
    <property type="molecule type" value="Genomic_RNA"/>
</dbReference>
<evidence type="ECO:0000259" key="8">
    <source>
        <dbReference type="PROSITE" id="PS51743"/>
    </source>
</evidence>
<reference evidence="9" key="1">
    <citation type="journal article" date="2014" name="Virology">
        <title>Infectious cDNA clones of the crinivirus Tomato chlorosis virus are competent for systemic plant infection and whitefly-transmission.</title>
        <authorList>
            <person name="Orilio A.F."/>
            <person name="Fortes I.M."/>
            <person name="Navas-Castillo J."/>
        </authorList>
    </citation>
    <scope>NUCLEOTIDE SEQUENCE</scope>
    <source>
        <strain evidence="9">AT80/99-IC</strain>
    </source>
</reference>
<evidence type="ECO:0000256" key="1">
    <source>
        <dbReference type="ARBA" id="ARBA00022679"/>
    </source>
</evidence>
<dbReference type="PROSITE" id="PS51657">
    <property type="entry name" value="PSRV_HELICASE"/>
    <property type="match status" value="1"/>
</dbReference>
<sequence>MDSQQNLVSFNVDFTEKKIKNTFRVVKRHISSRYNKSFKKRLFLCSCDLNVSIVTNSVSTVQGCSVRARIKTRMNVLRRLCGIPHCNFNKLPVSVYRKFGHDFYRINSAIDRYLESSVGSTGGKSLEEIERIDGYTDHGDGYRVKLYSDVNICDVFVKFNADVATGHDLKIRLQRQKNRITDQVRTVVHAAKNGFGLDFSLWCDSFLLTDSKTSGQKMVMDMIAAVAMKVPDVLPGFGRLYSRVFSKNFKQIRSAFIRECKKYMRTSCDKANASHREKVTLKVKPSVAVKNVPDVTHKVGPDGAESFVVTYSDGKQRIVVNDDGAVRNLFNATLTNGKYFIHPKAMIPDKSFFSSKTTEYCWLNAFAAVNKKIPDFVVPYPCLRMRVLYNCGLGSVVERHCKFVRAGLYHFDLRYRTPGKPIDLNGYVGSKVDTDIPSLGKNINVIFDDLIGHYVQGTNLRSDNLLSSNIVNRLSDRINTMFSKPKDLTIATSLTASEKRKVIDMFPELCLNFTDTSYSSHPIATAIRCCENFIMARRCGYEDFIDAGGDVVHYMSESVKNVHVCTPIVDSKDAHRHISRSAMLDTMWGLKDKVSFCEHKTETCTVEKTNIVAVEVYDMTLKQMARALLSHKAKRFDFSLIIPPEVCDSVCDVYLLNNSLHVTNNGDKIEYAYGDFGESYFHDRENLRDILRTQMFVYNGVVFKKSLECSRDNLHFFSVVPCLGIKPGVYTLSTHYKKSESDKIEMTIPVREKLGQVVDKRTSVDRALTYSLIEYVMNTAARVDEKSSDYLVSQYRAKKSMTIKGNKVVPNDCDLPVELVPGYLAIILAEGLRLREKIQYFAKISYHRHYSPSILKIFSLLIQEFVTFAKAKCYDGFVWFLRKCLSDKVLDKVIFGERRIHDCQFIMRFKQEVTVVGESGKHSILGDSIHAFTEASERAETGLADFVDGRPDLFKPDDYEKLYDLVHSGGGNAGFFSKTANYYSPFSLYYSIYNFFSNFTSSASRISLYTNFFISVIDWMRYHSISCFEYFKEVVKVIVCAAMGKLKSGMQSLWGKLKRCAKEMKGLVNSDRLSLEKKLDDIFSADDEIAEVLSSEVQSIVTEAVLSEQLISSGGGGVISRPMKCVREMYDHSRRSLRWFCTWFLQQFKLYKRNILYIPEFLRESFDEIFEALKMKILSNDFIEMTIQGVSFFVVNLTTSVFFGKIGLGLSAVSTVFYLSIKYTGLERRFLGTSFVNEHLSSAITTGGFSHPYMIPVRSLVMKSCQNWMKQKLLRYETVSPIVTDLIAKDVLNASVYQYVTPYRVRMGLYFSILLALLKPTFAGVLLVCILLVAEHAKFYRTVVVQANVHLSFASRLRRLNPTSKARAIKQLLVSKFDRKRFNKDNSDDKFCDTFEDFDCGPTEFGINSKDMVGAGEASTSELPVVELDYSGKEIKGRDWGDVTDDTISEPDVVDRPDGLVFSSLEITNQREKFLCDSSLLLSDALLQYPVVDVTTNVLTGDNIVDTFSEFFFLEKKKLHVELGKINNVVDFYKSSLTGKNAFYNKVWSLRNKFDDSSLYVSENSKVWYKLKQGEKGHVQLEGVCKYTLDNKLVPFTYFYDDFQVTSDELMGMFSNRRCLALQSITPRESGFDLNSMLENVTFFNKPPGAGKTTTIVRNMVRDIKGNVRCLALTCTNAGKKEIIHKLRKEGVNNAFSLVMTYDSFLINGGKMDTDMVYCDEIFMIHAGLWVALLSMLQFKKMECYGDKNQIPFINRVPNTLCQYSQKIFFLFRMIHDNVSYRCPPDVCYILSNLRDAAGNLLYPNGVKAVGPNSNLLRSMFVVPLRSAEEVPYSPDVKMIAFTKPEKDDIMRHGRTADGKTNSAQTVNEVQGGTFPKVELYRLRQYDNPIYNDVNQFVVSISRHTEVMKYRVLSTKMHDTVGQHISSLDKVADHIIRECAFKQQV</sequence>
<keyword evidence="6" id="KW-1133">Transmembrane helix</keyword>
<evidence type="ECO:0000256" key="4">
    <source>
        <dbReference type="ARBA" id="ARBA00022801"/>
    </source>
</evidence>
<feature type="transmembrane region" description="Helical" evidence="6">
    <location>
        <begin position="1202"/>
        <end position="1221"/>
    </location>
</feature>
<keyword evidence="6" id="KW-0472">Membrane</keyword>
<keyword evidence="3" id="KW-0688">Ribosomal frameshifting</keyword>
<dbReference type="GO" id="GO:0016787">
    <property type="term" value="F:hydrolase activity"/>
    <property type="evidence" value="ECO:0007669"/>
    <property type="project" value="UniProtKB-KW"/>
</dbReference>
<evidence type="ECO:0000256" key="6">
    <source>
        <dbReference type="SAM" id="Phobius"/>
    </source>
</evidence>
<feature type="transmembrane region" description="Helical" evidence="6">
    <location>
        <begin position="1309"/>
        <end position="1334"/>
    </location>
</feature>
<dbReference type="SUPFAM" id="SSF52540">
    <property type="entry name" value="P-loop containing nucleoside triphosphate hydrolases"/>
    <property type="match status" value="1"/>
</dbReference>
<evidence type="ECO:0000256" key="3">
    <source>
        <dbReference type="ARBA" id="ARBA00022758"/>
    </source>
</evidence>
<dbReference type="InterPro" id="IPR027351">
    <property type="entry name" value="(+)RNA_virus_helicase_core_dom"/>
</dbReference>
<accession>A0A088FNG7</accession>
<dbReference type="GO" id="GO:0008174">
    <property type="term" value="F:mRNA methyltransferase activity"/>
    <property type="evidence" value="ECO:0007669"/>
    <property type="project" value="UniProtKB-UniRule"/>
</dbReference>
<dbReference type="GO" id="GO:0075523">
    <property type="term" value="P:viral translational frameshifting"/>
    <property type="evidence" value="ECO:0007669"/>
    <property type="project" value="UniProtKB-KW"/>
</dbReference>
<dbReference type="GO" id="GO:0003723">
    <property type="term" value="F:RNA binding"/>
    <property type="evidence" value="ECO:0007669"/>
    <property type="project" value="InterPro"/>
</dbReference>
<name>A0A088FNG7_9CLOS</name>
<evidence type="ECO:0000259" key="7">
    <source>
        <dbReference type="PROSITE" id="PS51657"/>
    </source>
</evidence>
<feature type="domain" description="(+)RNA virus helicase C-terminal" evidence="7">
    <location>
        <begin position="1605"/>
        <end position="1945"/>
    </location>
</feature>
<protein>
    <submittedName>
        <fullName evidence="9">Polyprotein</fullName>
    </submittedName>
</protein>
<proteinExistence type="predicted"/>
<dbReference type="GO" id="GO:0016556">
    <property type="term" value="P:mRNA modification"/>
    <property type="evidence" value="ECO:0007669"/>
    <property type="project" value="InterPro"/>
</dbReference>
<dbReference type="PROSITE" id="PS51743">
    <property type="entry name" value="ALPHAVIRUS_MT"/>
    <property type="match status" value="1"/>
</dbReference>
<evidence type="ECO:0000313" key="9">
    <source>
        <dbReference type="EMBL" id="AIM47754.1"/>
    </source>
</evidence>
<dbReference type="Pfam" id="PF01443">
    <property type="entry name" value="Viral_helicase1"/>
    <property type="match status" value="1"/>
</dbReference>
<dbReference type="Gene3D" id="3.40.50.300">
    <property type="entry name" value="P-loop containing nucleotide triphosphate hydrolases"/>
    <property type="match status" value="2"/>
</dbReference>
<dbReference type="InterPro" id="IPR002588">
    <property type="entry name" value="Alphavirus-like_MT_dom"/>
</dbReference>
<dbReference type="Pfam" id="PF01660">
    <property type="entry name" value="Vmethyltransf"/>
    <property type="match status" value="1"/>
</dbReference>
<feature type="domain" description="Alphavirus-like MT" evidence="8">
    <location>
        <begin position="512"/>
        <end position="691"/>
    </location>
</feature>
<keyword evidence="4" id="KW-0378">Hydrolase</keyword>
<evidence type="ECO:0000256" key="2">
    <source>
        <dbReference type="ARBA" id="ARBA00022741"/>
    </source>
</evidence>
<keyword evidence="6" id="KW-0812">Transmembrane</keyword>
<keyword evidence="2" id="KW-0547">Nucleotide-binding</keyword>
<evidence type="ECO:0000256" key="5">
    <source>
        <dbReference type="ARBA" id="ARBA00022840"/>
    </source>
</evidence>
<dbReference type="InterPro" id="IPR027417">
    <property type="entry name" value="P-loop_NTPase"/>
</dbReference>
<keyword evidence="1" id="KW-0808">Transferase</keyword>
<organism evidence="9">
    <name type="scientific">Tomato chlorosis virus</name>
    <dbReference type="NCBI Taxonomy" id="67754"/>
    <lineage>
        <taxon>Viruses</taxon>
        <taxon>Riboviria</taxon>
        <taxon>Orthornavirae</taxon>
        <taxon>Kitrinoviricota</taxon>
        <taxon>Alsuviricetes</taxon>
        <taxon>Martellivirales</taxon>
        <taxon>Closteroviridae</taxon>
        <taxon>Crinivirus</taxon>
        <taxon>Crinivirus tomatichlorosis</taxon>
    </lineage>
</organism>
<dbReference type="GO" id="GO:0005524">
    <property type="term" value="F:ATP binding"/>
    <property type="evidence" value="ECO:0007669"/>
    <property type="project" value="UniProtKB-KW"/>
</dbReference>